<feature type="compositionally biased region" description="Low complexity" evidence="1">
    <location>
        <begin position="67"/>
        <end position="78"/>
    </location>
</feature>
<keyword evidence="3" id="KW-1185">Reference proteome</keyword>
<sequence length="122" mass="13524">MFITSSSYQEWIGFAITPTRLCLTVSLVLFPNKSTTPCVGGRSAQYKTKPPPYPSPPFRASLHPKNLSRALSPRLAAPLRRRRRDRGLVERAPPPLSPPDGSSRLHPAPRALSRGDRAELRV</sequence>
<name>A0A0D9YT00_9ORYZ</name>
<evidence type="ECO:0000313" key="3">
    <source>
        <dbReference type="Proteomes" id="UP000026961"/>
    </source>
</evidence>
<dbReference type="HOGENOM" id="CLU_2030352_0_0_1"/>
<dbReference type="AlphaFoldDB" id="A0A0D9YT00"/>
<proteinExistence type="predicted"/>
<organism evidence="2">
    <name type="scientific">Oryza glumipatula</name>
    <dbReference type="NCBI Taxonomy" id="40148"/>
    <lineage>
        <taxon>Eukaryota</taxon>
        <taxon>Viridiplantae</taxon>
        <taxon>Streptophyta</taxon>
        <taxon>Embryophyta</taxon>
        <taxon>Tracheophyta</taxon>
        <taxon>Spermatophyta</taxon>
        <taxon>Magnoliopsida</taxon>
        <taxon>Liliopsida</taxon>
        <taxon>Poales</taxon>
        <taxon>Poaceae</taxon>
        <taxon>BOP clade</taxon>
        <taxon>Oryzoideae</taxon>
        <taxon>Oryzeae</taxon>
        <taxon>Oryzinae</taxon>
        <taxon>Oryza</taxon>
    </lineage>
</organism>
<reference evidence="2" key="1">
    <citation type="submission" date="2015-04" db="UniProtKB">
        <authorList>
            <consortium name="EnsemblPlants"/>
        </authorList>
    </citation>
    <scope>IDENTIFICATION</scope>
</reference>
<dbReference type="Proteomes" id="UP000026961">
    <property type="component" value="Chromosome 2"/>
</dbReference>
<feature type="region of interest" description="Disordered" evidence="1">
    <location>
        <begin position="33"/>
        <end position="122"/>
    </location>
</feature>
<dbReference type="Gramene" id="OGLUM02G18900.1">
    <property type="protein sequence ID" value="OGLUM02G18900.1"/>
    <property type="gene ID" value="OGLUM02G18900"/>
</dbReference>
<feature type="compositionally biased region" description="Basic and acidic residues" evidence="1">
    <location>
        <begin position="113"/>
        <end position="122"/>
    </location>
</feature>
<evidence type="ECO:0000313" key="2">
    <source>
        <dbReference type="EnsemblPlants" id="OGLUM02G18900.1"/>
    </source>
</evidence>
<evidence type="ECO:0000256" key="1">
    <source>
        <dbReference type="SAM" id="MobiDB-lite"/>
    </source>
</evidence>
<dbReference type="EnsemblPlants" id="OGLUM02G18900.1">
    <property type="protein sequence ID" value="OGLUM02G18900.1"/>
    <property type="gene ID" value="OGLUM02G18900"/>
</dbReference>
<reference evidence="2" key="2">
    <citation type="submission" date="2018-05" db="EMBL/GenBank/DDBJ databases">
        <title>OgluRS3 (Oryza glumaepatula Reference Sequence Version 3).</title>
        <authorList>
            <person name="Zhang J."/>
            <person name="Kudrna D."/>
            <person name="Lee S."/>
            <person name="Talag J."/>
            <person name="Welchert J."/>
            <person name="Wing R.A."/>
        </authorList>
    </citation>
    <scope>NUCLEOTIDE SEQUENCE [LARGE SCALE GENOMIC DNA]</scope>
</reference>
<accession>A0A0D9YT00</accession>
<protein>
    <submittedName>
        <fullName evidence="2">Uncharacterized protein</fullName>
    </submittedName>
</protein>